<sequence length="299" mass="34768">MKLLLAFLVFFLTACITLEPTYVYQEMEKIPDTRDKNVCGLLKDSVILYAAFVDVEKHHPYTAFDLASTQDSIKKAIDWIEDQAANYGVSLKIKLVNHDQFKRKSIKEKNAKVSFEHYDKAFYKSGVSKYKDYMNWSDGIAKYMGRANRAAVNKNLASYVRINDLQSFNAVLRDKYEYENIAHMYFMNAYYEDVKGNAWNTATDHSVEFAIIEGKSAAVIAHEFLHLFGAVDLYPTQEYSFFKFDEIEKKYQNSIMLESYKDVNKLEVDSINAYFLGWTNQLSEEDNELLFHKLKAPVY</sequence>
<gene>
    <name evidence="1" type="ORF">SAMN05216474_3011</name>
</gene>
<name>A0A1I7BQW9_9FLAO</name>
<protein>
    <submittedName>
        <fullName evidence="1">Uncharacterized protein</fullName>
    </submittedName>
</protein>
<dbReference type="STRING" id="477690.SAMN05216474_3011"/>
<dbReference type="EMBL" id="FPAS01000006">
    <property type="protein sequence ID" value="SFT89582.1"/>
    <property type="molecule type" value="Genomic_DNA"/>
</dbReference>
<reference evidence="1 2" key="1">
    <citation type="submission" date="2016-10" db="EMBL/GenBank/DDBJ databases">
        <authorList>
            <person name="de Groot N.N."/>
        </authorList>
    </citation>
    <scope>NUCLEOTIDE SEQUENCE [LARGE SCALE GENOMIC DNA]</scope>
    <source>
        <strain evidence="1 2">CGMCC 1.7005</strain>
    </source>
</reference>
<evidence type="ECO:0000313" key="2">
    <source>
        <dbReference type="Proteomes" id="UP000236454"/>
    </source>
</evidence>
<evidence type="ECO:0000313" key="1">
    <source>
        <dbReference type="EMBL" id="SFT89582.1"/>
    </source>
</evidence>
<dbReference type="PROSITE" id="PS51257">
    <property type="entry name" value="PROKAR_LIPOPROTEIN"/>
    <property type="match status" value="1"/>
</dbReference>
<organism evidence="1 2">
    <name type="scientific">Lishizhenia tianjinensis</name>
    <dbReference type="NCBI Taxonomy" id="477690"/>
    <lineage>
        <taxon>Bacteria</taxon>
        <taxon>Pseudomonadati</taxon>
        <taxon>Bacteroidota</taxon>
        <taxon>Flavobacteriia</taxon>
        <taxon>Flavobacteriales</taxon>
        <taxon>Crocinitomicaceae</taxon>
        <taxon>Lishizhenia</taxon>
    </lineage>
</organism>
<proteinExistence type="predicted"/>
<keyword evidence="2" id="KW-1185">Reference proteome</keyword>
<accession>A0A1I7BQW9</accession>
<dbReference type="OrthoDB" id="1251710at2"/>
<dbReference type="RefSeq" id="WP_090252798.1">
    <property type="nucleotide sequence ID" value="NZ_FPAS01000006.1"/>
</dbReference>
<dbReference type="AlphaFoldDB" id="A0A1I7BQW9"/>
<dbReference type="Proteomes" id="UP000236454">
    <property type="component" value="Unassembled WGS sequence"/>
</dbReference>